<evidence type="ECO:0000313" key="2">
    <source>
        <dbReference type="Proteomes" id="UP000683551"/>
    </source>
</evidence>
<organism evidence="1 2">
    <name type="scientific">Ferrovum myxofaciens</name>
    <dbReference type="NCBI Taxonomy" id="416213"/>
    <lineage>
        <taxon>Bacteria</taxon>
        <taxon>Pseudomonadati</taxon>
        <taxon>Pseudomonadota</taxon>
        <taxon>Betaproteobacteria</taxon>
        <taxon>Ferrovales</taxon>
        <taxon>Ferrovaceae</taxon>
        <taxon>Ferrovum</taxon>
    </lineage>
</organism>
<evidence type="ECO:0000313" key="1">
    <source>
        <dbReference type="EMBL" id="QWY77690.1"/>
    </source>
</evidence>
<dbReference type="Gene3D" id="1.20.1530.10">
    <property type="entry name" value="Na+/H+ antiporter like domain"/>
    <property type="match status" value="1"/>
</dbReference>
<dbReference type="InterPro" id="IPR023171">
    <property type="entry name" value="Na/H_antiporter_dom_sf"/>
</dbReference>
<dbReference type="GO" id="GO:0006885">
    <property type="term" value="P:regulation of pH"/>
    <property type="evidence" value="ECO:0007669"/>
    <property type="project" value="InterPro"/>
</dbReference>
<dbReference type="Pfam" id="PF06965">
    <property type="entry name" value="Na_H_antiport_1"/>
    <property type="match status" value="1"/>
</dbReference>
<dbReference type="AlphaFoldDB" id="A0A9E6SXZ4"/>
<dbReference type="GO" id="GO:0006814">
    <property type="term" value="P:sodium ion transport"/>
    <property type="evidence" value="ECO:0007669"/>
    <property type="project" value="InterPro"/>
</dbReference>
<gene>
    <name evidence="1" type="ORF">JZL65_00975</name>
</gene>
<accession>A0A9E6SXZ4</accession>
<proteinExistence type="predicted"/>
<protein>
    <submittedName>
        <fullName evidence="1">Na+/H+ antiporter NhaA</fullName>
    </submittedName>
</protein>
<dbReference type="Proteomes" id="UP000683551">
    <property type="component" value="Chromosome"/>
</dbReference>
<reference evidence="1" key="1">
    <citation type="submission" date="2021-02" db="EMBL/GenBank/DDBJ databases">
        <title>Comparative genomics of Ferrovum myxofaciens strains, predominant extremophile bacteria forming large biofilm stalactites in acid mine ecosystems.</title>
        <authorList>
            <person name="Burkartova K."/>
            <person name="Ridl J."/>
            <person name="Pajer P."/>
            <person name="Falteisek L."/>
        </authorList>
    </citation>
    <scope>NUCLEOTIDE SEQUENCE</scope>
    <source>
        <strain evidence="1">MI1III</strain>
    </source>
</reference>
<sequence>MTNIQIMLSRTFNNFFESEKSSGIFLIFWTLASFALANSSLEHDCLNFWYITIAGLTMEHWVNDGSMAFFSVCGSGV</sequence>
<dbReference type="GO" id="GO:0016020">
    <property type="term" value="C:membrane"/>
    <property type="evidence" value="ECO:0007669"/>
    <property type="project" value="InterPro"/>
</dbReference>
<dbReference type="EMBL" id="CP071137">
    <property type="protein sequence ID" value="QWY77690.1"/>
    <property type="molecule type" value="Genomic_DNA"/>
</dbReference>
<dbReference type="InterPro" id="IPR004670">
    <property type="entry name" value="NhaA"/>
</dbReference>
<name>A0A9E6SXZ4_9PROT</name>